<evidence type="ECO:0000256" key="1">
    <source>
        <dbReference type="SAM" id="MobiDB-lite"/>
    </source>
</evidence>
<evidence type="ECO:0000313" key="2">
    <source>
        <dbReference type="EMBL" id="KAK3370979.1"/>
    </source>
</evidence>
<comment type="caution">
    <text evidence="2">The sequence shown here is derived from an EMBL/GenBank/DDBJ whole genome shotgun (WGS) entry which is preliminary data.</text>
</comment>
<sequence length="290" mass="32114">MMEQQRRYFLLSEPCSAAEIPKMMCRVVANKYLPLQRYAPKEPLGGDVEPSHNTNQVIPDILPPASKSASQADFMRNARDASLKASLMALFGIGAGRGDDATVKLDSKEVKRYTLANPKEYFEKLMRNELYARDVNQILDDCDGRKAYLVTGFLTTNDALWTFSSSVSSTKEFNVTIPVAEVLGVPVPISGLDPELSTTISRSRERSRQMRVLEEEIFAVAYSVIRSRGTGWIKRGAPTAVLTGPVRVKARHLAFGDDSGEEVDDEDSVDGLELIDEDEEGLDDARGVEF</sequence>
<reference evidence="2" key="1">
    <citation type="journal article" date="2023" name="Mol. Phylogenet. Evol.">
        <title>Genome-scale phylogeny and comparative genomics of the fungal order Sordariales.</title>
        <authorList>
            <person name="Hensen N."/>
            <person name="Bonometti L."/>
            <person name="Westerberg I."/>
            <person name="Brannstrom I.O."/>
            <person name="Guillou S."/>
            <person name="Cros-Aarteil S."/>
            <person name="Calhoun S."/>
            <person name="Haridas S."/>
            <person name="Kuo A."/>
            <person name="Mondo S."/>
            <person name="Pangilinan J."/>
            <person name="Riley R."/>
            <person name="LaButti K."/>
            <person name="Andreopoulos B."/>
            <person name="Lipzen A."/>
            <person name="Chen C."/>
            <person name="Yan M."/>
            <person name="Daum C."/>
            <person name="Ng V."/>
            <person name="Clum A."/>
            <person name="Steindorff A."/>
            <person name="Ohm R.A."/>
            <person name="Martin F."/>
            <person name="Silar P."/>
            <person name="Natvig D.O."/>
            <person name="Lalanne C."/>
            <person name="Gautier V."/>
            <person name="Ament-Velasquez S.L."/>
            <person name="Kruys A."/>
            <person name="Hutchinson M.I."/>
            <person name="Powell A.J."/>
            <person name="Barry K."/>
            <person name="Miller A.N."/>
            <person name="Grigoriev I.V."/>
            <person name="Debuchy R."/>
            <person name="Gladieux P."/>
            <person name="Hiltunen Thoren M."/>
            <person name="Johannesson H."/>
        </authorList>
    </citation>
    <scope>NUCLEOTIDE SEQUENCE</scope>
    <source>
        <strain evidence="2">CBS 958.72</strain>
    </source>
</reference>
<organism evidence="2 3">
    <name type="scientific">Lasiosphaeria ovina</name>
    <dbReference type="NCBI Taxonomy" id="92902"/>
    <lineage>
        <taxon>Eukaryota</taxon>
        <taxon>Fungi</taxon>
        <taxon>Dikarya</taxon>
        <taxon>Ascomycota</taxon>
        <taxon>Pezizomycotina</taxon>
        <taxon>Sordariomycetes</taxon>
        <taxon>Sordariomycetidae</taxon>
        <taxon>Sordariales</taxon>
        <taxon>Lasiosphaeriaceae</taxon>
        <taxon>Lasiosphaeria</taxon>
    </lineage>
</organism>
<accession>A0AAE0N691</accession>
<proteinExistence type="predicted"/>
<protein>
    <submittedName>
        <fullName evidence="2">Uncharacterized protein</fullName>
    </submittedName>
</protein>
<dbReference type="Proteomes" id="UP001287356">
    <property type="component" value="Unassembled WGS sequence"/>
</dbReference>
<keyword evidence="3" id="KW-1185">Reference proteome</keyword>
<feature type="region of interest" description="Disordered" evidence="1">
    <location>
        <begin position="257"/>
        <end position="290"/>
    </location>
</feature>
<evidence type="ECO:0000313" key="3">
    <source>
        <dbReference type="Proteomes" id="UP001287356"/>
    </source>
</evidence>
<gene>
    <name evidence="2" type="ORF">B0T24DRAFT_303892</name>
</gene>
<reference evidence="2" key="2">
    <citation type="submission" date="2023-06" db="EMBL/GenBank/DDBJ databases">
        <authorList>
            <consortium name="Lawrence Berkeley National Laboratory"/>
            <person name="Haridas S."/>
            <person name="Hensen N."/>
            <person name="Bonometti L."/>
            <person name="Westerberg I."/>
            <person name="Brannstrom I.O."/>
            <person name="Guillou S."/>
            <person name="Cros-Aarteil S."/>
            <person name="Calhoun S."/>
            <person name="Kuo A."/>
            <person name="Mondo S."/>
            <person name="Pangilinan J."/>
            <person name="Riley R."/>
            <person name="Labutti K."/>
            <person name="Andreopoulos B."/>
            <person name="Lipzen A."/>
            <person name="Chen C."/>
            <person name="Yanf M."/>
            <person name="Daum C."/>
            <person name="Ng V."/>
            <person name="Clum A."/>
            <person name="Steindorff A."/>
            <person name="Ohm R."/>
            <person name="Martin F."/>
            <person name="Silar P."/>
            <person name="Natvig D."/>
            <person name="Lalanne C."/>
            <person name="Gautier V."/>
            <person name="Ament-Velasquez S.L."/>
            <person name="Kruys A."/>
            <person name="Hutchinson M.I."/>
            <person name="Powell A.J."/>
            <person name="Barry K."/>
            <person name="Miller A.N."/>
            <person name="Grigoriev I.V."/>
            <person name="Debuchy R."/>
            <person name="Gladieux P."/>
            <person name="Thoren M.H."/>
            <person name="Johannesson H."/>
        </authorList>
    </citation>
    <scope>NUCLEOTIDE SEQUENCE</scope>
    <source>
        <strain evidence="2">CBS 958.72</strain>
    </source>
</reference>
<name>A0AAE0N691_9PEZI</name>
<dbReference type="AlphaFoldDB" id="A0AAE0N691"/>
<feature type="compositionally biased region" description="Acidic residues" evidence="1">
    <location>
        <begin position="258"/>
        <end position="282"/>
    </location>
</feature>
<dbReference type="EMBL" id="JAULSN010000005">
    <property type="protein sequence ID" value="KAK3370979.1"/>
    <property type="molecule type" value="Genomic_DNA"/>
</dbReference>